<evidence type="ECO:0000256" key="1">
    <source>
        <dbReference type="ARBA" id="ARBA00004141"/>
    </source>
</evidence>
<feature type="transmembrane region" description="Helical" evidence="6">
    <location>
        <begin position="62"/>
        <end position="88"/>
    </location>
</feature>
<dbReference type="OrthoDB" id="10044855at2759"/>
<dbReference type="AlphaFoldDB" id="A0A8I6SMN1"/>
<keyword evidence="9" id="KW-1185">Reference proteome</keyword>
<dbReference type="EnsemblMetazoa" id="XM_014389649.2">
    <property type="protein sequence ID" value="XP_014245135.1"/>
    <property type="gene ID" value="LOC106664191"/>
</dbReference>
<gene>
    <name evidence="8" type="primary">106664191</name>
</gene>
<protein>
    <recommendedName>
        <fullName evidence="7">MARVEL domain-containing protein</fullName>
    </recommendedName>
</protein>
<dbReference type="EnsemblMetazoa" id="XM_024229182.1">
    <property type="protein sequence ID" value="XP_024084950.1"/>
    <property type="gene ID" value="LOC106664191"/>
</dbReference>
<feature type="domain" description="MARVEL" evidence="7">
    <location>
        <begin position="26"/>
        <end position="169"/>
    </location>
</feature>
<accession>A0A8I6SMN1</accession>
<dbReference type="KEGG" id="clec:106664191"/>
<keyword evidence="4 5" id="KW-0472">Membrane</keyword>
<reference evidence="8" key="1">
    <citation type="submission" date="2022-01" db="UniProtKB">
        <authorList>
            <consortium name="EnsemblMetazoa"/>
        </authorList>
    </citation>
    <scope>IDENTIFICATION</scope>
</reference>
<dbReference type="GO" id="GO:0016020">
    <property type="term" value="C:membrane"/>
    <property type="evidence" value="ECO:0007669"/>
    <property type="project" value="UniProtKB-SubCell"/>
</dbReference>
<name>A0A8I6SMN1_CIMLE</name>
<proteinExistence type="predicted"/>
<evidence type="ECO:0000256" key="4">
    <source>
        <dbReference type="ARBA" id="ARBA00023136"/>
    </source>
</evidence>
<sequence length="172" mass="18510">MNSVHLPARGASLLNVPCCSCINLGFLQTTPGILKISQLLMGGICQTMMINFGTGQSTLLGMAYISLLTTVSASLYTTVLLLVCYLLSRPSFSLVRSSLFETLFNASAALSYLTSSAYLATVVNLVLYPIYVITLGFVAYPAMIGAYSLGFALSFIHGLDAYQCYKQYKGYG</sequence>
<dbReference type="EnsemblMetazoa" id="XM_024229181.1">
    <property type="protein sequence ID" value="XP_024084949.1"/>
    <property type="gene ID" value="LOC106664191"/>
</dbReference>
<keyword evidence="2 5" id="KW-0812">Transmembrane</keyword>
<evidence type="ECO:0000259" key="7">
    <source>
        <dbReference type="PROSITE" id="PS51225"/>
    </source>
</evidence>
<comment type="subcellular location">
    <subcellularLocation>
        <location evidence="1">Membrane</location>
        <topology evidence="1">Multi-pass membrane protein</topology>
    </subcellularLocation>
</comment>
<dbReference type="InterPro" id="IPR008253">
    <property type="entry name" value="Marvel"/>
</dbReference>
<feature type="transmembrane region" description="Helical" evidence="6">
    <location>
        <begin position="109"/>
        <end position="131"/>
    </location>
</feature>
<feature type="transmembrane region" description="Helical" evidence="6">
    <location>
        <begin position="137"/>
        <end position="159"/>
    </location>
</feature>
<dbReference type="OMA" id="GIKICCC"/>
<evidence type="ECO:0000256" key="3">
    <source>
        <dbReference type="ARBA" id="ARBA00022989"/>
    </source>
</evidence>
<evidence type="ECO:0000256" key="2">
    <source>
        <dbReference type="ARBA" id="ARBA00022692"/>
    </source>
</evidence>
<dbReference type="Proteomes" id="UP000494040">
    <property type="component" value="Unassembled WGS sequence"/>
</dbReference>
<evidence type="ECO:0000256" key="6">
    <source>
        <dbReference type="SAM" id="Phobius"/>
    </source>
</evidence>
<evidence type="ECO:0000313" key="8">
    <source>
        <dbReference type="EnsemblMetazoa" id="XP_024084949.1"/>
    </source>
</evidence>
<evidence type="ECO:0000256" key="5">
    <source>
        <dbReference type="PROSITE-ProRule" id="PRU00581"/>
    </source>
</evidence>
<organism evidence="8 9">
    <name type="scientific">Cimex lectularius</name>
    <name type="common">Bed bug</name>
    <name type="synonym">Acanthia lectularia</name>
    <dbReference type="NCBI Taxonomy" id="79782"/>
    <lineage>
        <taxon>Eukaryota</taxon>
        <taxon>Metazoa</taxon>
        <taxon>Ecdysozoa</taxon>
        <taxon>Arthropoda</taxon>
        <taxon>Hexapoda</taxon>
        <taxon>Insecta</taxon>
        <taxon>Pterygota</taxon>
        <taxon>Neoptera</taxon>
        <taxon>Paraneoptera</taxon>
        <taxon>Hemiptera</taxon>
        <taxon>Heteroptera</taxon>
        <taxon>Panheteroptera</taxon>
        <taxon>Cimicomorpha</taxon>
        <taxon>Cimicidae</taxon>
        <taxon>Cimex</taxon>
    </lineage>
</organism>
<dbReference type="PROSITE" id="PS51225">
    <property type="entry name" value="MARVEL"/>
    <property type="match status" value="1"/>
</dbReference>
<evidence type="ECO:0000313" key="9">
    <source>
        <dbReference type="Proteomes" id="UP000494040"/>
    </source>
</evidence>
<keyword evidence="3 6" id="KW-1133">Transmembrane helix</keyword>